<keyword evidence="2" id="KW-1185">Reference proteome</keyword>
<evidence type="ECO:0000313" key="1">
    <source>
        <dbReference type="EMBL" id="WCV10599.1"/>
    </source>
</evidence>
<protein>
    <submittedName>
        <fullName evidence="1">C39 family peptidase</fullName>
    </submittedName>
</protein>
<organism evidence="1 2">
    <name type="scientific">Corynebacterium silvaticum</name>
    <dbReference type="NCBI Taxonomy" id="2320431"/>
    <lineage>
        <taxon>Bacteria</taxon>
        <taxon>Bacillati</taxon>
        <taxon>Actinomycetota</taxon>
        <taxon>Actinomycetes</taxon>
        <taxon>Mycobacteriales</taxon>
        <taxon>Corynebacteriaceae</taxon>
        <taxon>Corynebacterium</taxon>
    </lineage>
</organism>
<proteinExistence type="predicted"/>
<reference evidence="1 2" key="3">
    <citation type="journal article" date="2020" name="Int. J. Syst. Evol. Microbiol.">
        <title>Corynebacterium silvaticum sp. nov., a unique group of NTTB corynebacteria in wild boar and roe deer.</title>
        <authorList>
            <person name="Dangel A."/>
            <person name="Berger A."/>
            <person name="Rau J."/>
            <person name="Eisenberg T."/>
            <person name="Kampfer P."/>
            <person name="Margos G."/>
            <person name="Contzen M."/>
            <person name="Busse H.J."/>
            <person name="Konrad R."/>
            <person name="Peters M."/>
            <person name="Sting R."/>
            <person name="Sing A."/>
        </authorList>
    </citation>
    <scope>NUCLEOTIDE SEQUENCE [LARGE SCALE GENOMIC DNA]</scope>
    <source>
        <strain evidence="1 2">PO100/5</strain>
    </source>
</reference>
<gene>
    <name evidence="1" type="ORF">CBE74_12910</name>
</gene>
<dbReference type="EMBL" id="CP021417">
    <property type="protein sequence ID" value="WCV10599.1"/>
    <property type="molecule type" value="Genomic_DNA"/>
</dbReference>
<reference evidence="1 2" key="1">
    <citation type="journal article" date="2014" name="BMC Vet. Res.">
        <title>First report of Corynebacterium pseudotuberculosis from caseous lymphadenitis lesions in Black Alentejano pig (Sus scrofa domesticus).</title>
        <authorList>
            <person name="Oliveira M."/>
            <person name="Barroco C."/>
            <person name="Mottola C."/>
            <person name="Santos R."/>
            <person name="Lemsaddek A."/>
            <person name="Tavares L."/>
            <person name="Semedo-Lemsaddek T."/>
        </authorList>
    </citation>
    <scope>NUCLEOTIDE SEQUENCE [LARGE SCALE GENOMIC DNA]</scope>
    <source>
        <strain evidence="1 2">PO100/5</strain>
    </source>
</reference>
<dbReference type="Proteomes" id="UP000195652">
    <property type="component" value="Chromosome"/>
</dbReference>
<evidence type="ECO:0000313" key="2">
    <source>
        <dbReference type="Proteomes" id="UP000195652"/>
    </source>
</evidence>
<sequence>MAGTLIGCIFYAQKEGTLDAQTLAEVMGGSADYARFAAPFTEAMDAAGCTTVRRAAMFCAQIGHESAGLRYMEEIASGDAYEGRSDLGNIHPGDGRRFKGSGPIQLTGRNNFRAFTRWVQSRGLTTLDFEQHPELVRQDPRWGFLAATWYWTVARPEINDLCDAEDIEGVTRAINGGLNGFQDRKERYERALGIGQRLLGGGQAERKVMEKVLDYPRDQVTQDTFYNCGPASCQTVIRSATGGLVSESVLGKDLRTTTNGTDYIGQFPAVLNANVPGGEYRHRDVGAYPDYRLKDVIWDEITNSIRAGHGVVANIVAPPSNYPRAVAPSTMSPRYGGGVVYHYIAVMGYSDEGMRKLWIADSGFYPYGYWIGFDQFCTLIVPKGYAYSTAAQKTHERKEAPVGALTEKYLRISSLGF</sequence>
<accession>A0ACD4PY24</accession>
<reference evidence="1 2" key="4">
    <citation type="journal article" date="2020" name="PLoS ONE">
        <title>Taxonomic classification of strain PO100/5 shows a broader geographic distribution and genetic markers of the recently described Corynebacterium silvaticum.</title>
        <authorList>
            <person name="Viana M.V.C."/>
            <person name="Profeta R."/>
            <person name="da Silva A.L."/>
            <person name="Hurtado R."/>
            <person name="Cerqueira J.C."/>
            <person name="Ribeiro B.F.S."/>
            <person name="Almeida M.O."/>
            <person name="Morais-Rodrigues F."/>
            <person name="Soares S.C."/>
            <person name="Oliveira M."/>
            <person name="Tavares L."/>
            <person name="Figueiredo H."/>
            <person name="Wattam A.R."/>
            <person name="Barh D."/>
            <person name="Ghosh P."/>
            <person name="Silva A."/>
            <person name="Azevedo V."/>
        </authorList>
    </citation>
    <scope>NUCLEOTIDE SEQUENCE [LARGE SCALE GENOMIC DNA]</scope>
    <source>
        <strain evidence="1 2">PO100/5</strain>
    </source>
</reference>
<name>A0ACD4PY24_9CORY</name>
<reference evidence="1 2" key="2">
    <citation type="journal article" date="2020" name="Antonie Van Leeuwenhoek">
        <title>Phylogenomic characterisation of a novel corynebacterial species pathogenic to animals.</title>
        <authorList>
            <person name="Moller J."/>
            <person name="Musella L."/>
            <person name="Melnikov V."/>
            <person name="Geissdorfer W."/>
            <person name="Burkovski A."/>
            <person name="Sangal V."/>
        </authorList>
    </citation>
    <scope>NUCLEOTIDE SEQUENCE [LARGE SCALE GENOMIC DNA]</scope>
    <source>
        <strain evidence="1 2">PO100/5</strain>
    </source>
</reference>